<name>A0A559MMA9_9HELO</name>
<feature type="domain" description="Heterokaryon incompatibility" evidence="2">
    <location>
        <begin position="52"/>
        <end position="185"/>
    </location>
</feature>
<dbReference type="EMBL" id="QGML01000043">
    <property type="protein sequence ID" value="TVY94097.1"/>
    <property type="molecule type" value="Genomic_DNA"/>
</dbReference>
<dbReference type="Pfam" id="PF06985">
    <property type="entry name" value="HET"/>
    <property type="match status" value="1"/>
</dbReference>
<protein>
    <submittedName>
        <fullName evidence="3">Heterokaryon incompatibility protein 6,OR allele</fullName>
    </submittedName>
</protein>
<evidence type="ECO:0000256" key="1">
    <source>
        <dbReference type="SAM" id="MobiDB-lite"/>
    </source>
</evidence>
<feature type="region of interest" description="Disordered" evidence="1">
    <location>
        <begin position="301"/>
        <end position="328"/>
    </location>
</feature>
<evidence type="ECO:0000313" key="3">
    <source>
        <dbReference type="EMBL" id="TVY94097.1"/>
    </source>
</evidence>
<dbReference type="Proteomes" id="UP000315522">
    <property type="component" value="Unassembled WGS sequence"/>
</dbReference>
<dbReference type="InterPro" id="IPR010730">
    <property type="entry name" value="HET"/>
</dbReference>
<gene>
    <name evidence="3" type="primary">het-6_9</name>
    <name evidence="3" type="ORF">LAWI1_G000979</name>
</gene>
<evidence type="ECO:0000259" key="2">
    <source>
        <dbReference type="Pfam" id="PF06985"/>
    </source>
</evidence>
<keyword evidence="4" id="KW-1185">Reference proteome</keyword>
<dbReference type="InterPro" id="IPR052895">
    <property type="entry name" value="HetReg/Transcr_Mod"/>
</dbReference>
<dbReference type="AlphaFoldDB" id="A0A559MMA9"/>
<dbReference type="PANTHER" id="PTHR24148:SF73">
    <property type="entry name" value="HET DOMAIN PROTEIN (AFU_ORTHOLOGUE AFUA_8G01020)"/>
    <property type="match status" value="1"/>
</dbReference>
<comment type="caution">
    <text evidence="3">The sequence shown here is derived from an EMBL/GenBank/DDBJ whole genome shotgun (WGS) entry which is preliminary data.</text>
</comment>
<accession>A0A559MMA9</accession>
<reference evidence="3 4" key="1">
    <citation type="submission" date="2018-05" db="EMBL/GenBank/DDBJ databases">
        <title>Genome sequencing and assembly of the regulated plant pathogen Lachnellula willkommii and related sister species for the development of diagnostic species identification markers.</title>
        <authorList>
            <person name="Giroux E."/>
            <person name="Bilodeau G."/>
        </authorList>
    </citation>
    <scope>NUCLEOTIDE SEQUENCE [LARGE SCALE GENOMIC DNA]</scope>
    <source>
        <strain evidence="3 4">CBS 172.35</strain>
    </source>
</reference>
<organism evidence="3 4">
    <name type="scientific">Lachnellula willkommii</name>
    <dbReference type="NCBI Taxonomy" id="215461"/>
    <lineage>
        <taxon>Eukaryota</taxon>
        <taxon>Fungi</taxon>
        <taxon>Dikarya</taxon>
        <taxon>Ascomycota</taxon>
        <taxon>Pezizomycotina</taxon>
        <taxon>Leotiomycetes</taxon>
        <taxon>Helotiales</taxon>
        <taxon>Lachnaceae</taxon>
        <taxon>Lachnellula</taxon>
    </lineage>
</organism>
<evidence type="ECO:0000313" key="4">
    <source>
        <dbReference type="Proteomes" id="UP000315522"/>
    </source>
</evidence>
<proteinExistence type="predicted"/>
<dbReference type="PANTHER" id="PTHR24148">
    <property type="entry name" value="ANKYRIN REPEAT DOMAIN-CONTAINING PROTEIN 39 HOMOLOG-RELATED"/>
    <property type="match status" value="1"/>
</dbReference>
<sequence length="684" mass="77031">MSAKFNYKNLTASDSIRLLLLQPRAAAKDDEIHCNLQHTTLSECQNDLTSHYIALSYVWGNPKEQGTIFVEGVERHVTVNLFRALRSIRHESKELPLWVDAVCINQQNPKEKNQQVRFMGSIYAAATNTIIYLGESDQNSDRAMEALSSDVSSPYTPMYDETIKSCIVSSILSRTWFTRVWVLQELALSQNPIIQCGQSRVNWGRLPSFLSHINEYMNQRANVASKPQPQLPDGEQLMMDMQEARENIQIGNINKKLVRKHQTLLDLVRSRSGLGAEDPRDIIFAHIGMVDHVSGDQLDFRAPSRAATRPSLEEGLKNKQLASSPSQLNVVPTQQSSASAGAVSQIDSNWTSQDIVIDYKKTVAEIYNEFAQRAIASSGRLSITQHIETTYPQARLPGLASWAPDWTLREHQQIVPIIPFIKVPNLIDYPYQLEHTFVQGKPVLGLLGSPLSCIRSTSQLMDLNNWNYTLDSDTDKRLLNRCMAAEIGLVTEPHVMLYRAIYERIRQNLGHEVLLPLTGRKIRDYFYGHTDDSVKRNNILWALGLSEVDSIATLSIADYLVRSTRKQGERSIIEGRRVALLENGLNALVPACAKKGDHLFFTSLLAPLVILRGYQGPDDTSAESSLRNLLGGYPFPSSSLQVPIARLPVRHYTFVGDCFVDMKTLVRGKEYQEARRDHQIVALH</sequence>